<name>A0A1M7Q859_9ACTN</name>
<accession>A0A1M7Q859</accession>
<feature type="compositionally biased region" description="Low complexity" evidence="1">
    <location>
        <begin position="27"/>
        <end position="40"/>
    </location>
</feature>
<feature type="region of interest" description="Disordered" evidence="1">
    <location>
        <begin position="21"/>
        <end position="149"/>
    </location>
</feature>
<feature type="transmembrane region" description="Helical" evidence="2">
    <location>
        <begin position="156"/>
        <end position="178"/>
    </location>
</feature>
<evidence type="ECO:0000256" key="2">
    <source>
        <dbReference type="SAM" id="Phobius"/>
    </source>
</evidence>
<protein>
    <submittedName>
        <fullName evidence="4">Uncharacterized protein</fullName>
    </submittedName>
</protein>
<keyword evidence="2" id="KW-1133">Transmembrane helix</keyword>
<keyword evidence="3" id="KW-0732">Signal</keyword>
<evidence type="ECO:0000313" key="5">
    <source>
        <dbReference type="Proteomes" id="UP000184440"/>
    </source>
</evidence>
<organism evidence="4 5">
    <name type="scientific">Cryptosporangium aurantiacum</name>
    <dbReference type="NCBI Taxonomy" id="134849"/>
    <lineage>
        <taxon>Bacteria</taxon>
        <taxon>Bacillati</taxon>
        <taxon>Actinomycetota</taxon>
        <taxon>Actinomycetes</taxon>
        <taxon>Cryptosporangiales</taxon>
        <taxon>Cryptosporangiaceae</taxon>
        <taxon>Cryptosporangium</taxon>
    </lineage>
</organism>
<evidence type="ECO:0000313" key="4">
    <source>
        <dbReference type="EMBL" id="SHN26542.1"/>
    </source>
</evidence>
<keyword evidence="5" id="KW-1185">Reference proteome</keyword>
<feature type="compositionally biased region" description="Low complexity" evidence="1">
    <location>
        <begin position="109"/>
        <end position="128"/>
    </location>
</feature>
<reference evidence="4 5" key="1">
    <citation type="submission" date="2016-11" db="EMBL/GenBank/DDBJ databases">
        <authorList>
            <person name="Jaros S."/>
            <person name="Januszkiewicz K."/>
            <person name="Wedrychowicz H."/>
        </authorList>
    </citation>
    <scope>NUCLEOTIDE SEQUENCE [LARGE SCALE GENOMIC DNA]</scope>
    <source>
        <strain evidence="4 5">DSM 46144</strain>
    </source>
</reference>
<dbReference type="RefSeq" id="WP_178379874.1">
    <property type="nucleotide sequence ID" value="NZ_FRCS01000004.1"/>
</dbReference>
<feature type="compositionally biased region" description="Acidic residues" evidence="1">
    <location>
        <begin position="129"/>
        <end position="140"/>
    </location>
</feature>
<dbReference type="EMBL" id="FRCS01000004">
    <property type="protein sequence ID" value="SHN26542.1"/>
    <property type="molecule type" value="Genomic_DNA"/>
</dbReference>
<gene>
    <name evidence="4" type="ORF">SAMN05443668_104274</name>
</gene>
<sequence length="314" mass="32710">MRRAVGIAIVVAVFALGPAACADGETTPRTTDRPTSTARSEPADNEQAESPRPTRSFDLDRSTPADEPEAPAESTRPPLAASPDEQPPAEQSRPAEIRPGESQPGDSQPAGEEPAASQPAAEQPAAEEPAAEEPTPDEPSAEQSAAAAAEDDGIGVGPLVCLLVVIVAALVVGGLLVSRSQRRSAWDREAQELRGETLAATESRLPPVLNTTAAADRTVVWPPIRAGLVGIVGRWDALVGTAAGESRRDWALRISGLLQDLIAAVDMESEGITVGRSWQTLRPAVLEAQQALAAALTTHPESPPTVTPGQPQPY</sequence>
<evidence type="ECO:0000256" key="3">
    <source>
        <dbReference type="SAM" id="SignalP"/>
    </source>
</evidence>
<dbReference type="AlphaFoldDB" id="A0A1M7Q859"/>
<evidence type="ECO:0000256" key="1">
    <source>
        <dbReference type="SAM" id="MobiDB-lite"/>
    </source>
</evidence>
<keyword evidence="2" id="KW-0472">Membrane</keyword>
<feature type="signal peptide" evidence="3">
    <location>
        <begin position="1"/>
        <end position="22"/>
    </location>
</feature>
<dbReference type="STRING" id="134849.SAMN05443668_104274"/>
<proteinExistence type="predicted"/>
<feature type="compositionally biased region" description="Basic and acidic residues" evidence="1">
    <location>
        <begin position="55"/>
        <end position="64"/>
    </location>
</feature>
<dbReference type="Proteomes" id="UP000184440">
    <property type="component" value="Unassembled WGS sequence"/>
</dbReference>
<keyword evidence="2" id="KW-0812">Transmembrane</keyword>
<feature type="chain" id="PRO_5013246618" evidence="3">
    <location>
        <begin position="23"/>
        <end position="314"/>
    </location>
</feature>